<feature type="domain" description="(S)-ureidoglycine aminohydrolase cupin" evidence="1">
    <location>
        <begin position="20"/>
        <end position="78"/>
    </location>
</feature>
<reference evidence="3" key="1">
    <citation type="submission" date="2025-08" db="UniProtKB">
        <authorList>
            <consortium name="RefSeq"/>
        </authorList>
    </citation>
    <scope>IDENTIFICATION</scope>
    <source>
        <strain evidence="3">OHB3-1</strain>
    </source>
</reference>
<dbReference type="Pfam" id="PF05899">
    <property type="entry name" value="Cupin_3"/>
    <property type="match status" value="1"/>
</dbReference>
<protein>
    <submittedName>
        <fullName evidence="3">Uncharacterized protein LOC111022998</fullName>
    </submittedName>
</protein>
<accession>A0A6J1DQY7</accession>
<dbReference type="SUPFAM" id="SSF51182">
    <property type="entry name" value="RmlC-like cupins"/>
    <property type="match status" value="1"/>
</dbReference>
<dbReference type="InterPro" id="IPR008579">
    <property type="entry name" value="UGlyAH_Cupin_dom"/>
</dbReference>
<evidence type="ECO:0000313" key="3">
    <source>
        <dbReference type="RefSeq" id="XP_022156027.1"/>
    </source>
</evidence>
<dbReference type="GeneID" id="111022998"/>
<gene>
    <name evidence="3" type="primary">LOC111022998</name>
</gene>
<dbReference type="PANTHER" id="PTHR33271:SF1">
    <property type="entry name" value="RMLC-LIKE JELLY ROLL PROTEIN-RELATED"/>
    <property type="match status" value="1"/>
</dbReference>
<dbReference type="AlphaFoldDB" id="A0A6J1DQY7"/>
<dbReference type="Proteomes" id="UP000504603">
    <property type="component" value="Unplaced"/>
</dbReference>
<dbReference type="KEGG" id="mcha:111022998"/>
<dbReference type="InterPro" id="IPR014710">
    <property type="entry name" value="RmlC-like_jellyroll"/>
</dbReference>
<organism evidence="2 3">
    <name type="scientific">Momordica charantia</name>
    <name type="common">Bitter gourd</name>
    <name type="synonym">Balsam pear</name>
    <dbReference type="NCBI Taxonomy" id="3673"/>
    <lineage>
        <taxon>Eukaryota</taxon>
        <taxon>Viridiplantae</taxon>
        <taxon>Streptophyta</taxon>
        <taxon>Embryophyta</taxon>
        <taxon>Tracheophyta</taxon>
        <taxon>Spermatophyta</taxon>
        <taxon>Magnoliopsida</taxon>
        <taxon>eudicotyledons</taxon>
        <taxon>Gunneridae</taxon>
        <taxon>Pentapetalae</taxon>
        <taxon>rosids</taxon>
        <taxon>fabids</taxon>
        <taxon>Cucurbitales</taxon>
        <taxon>Cucurbitaceae</taxon>
        <taxon>Momordiceae</taxon>
        <taxon>Momordica</taxon>
    </lineage>
</organism>
<evidence type="ECO:0000313" key="2">
    <source>
        <dbReference type="Proteomes" id="UP000504603"/>
    </source>
</evidence>
<evidence type="ECO:0000259" key="1">
    <source>
        <dbReference type="Pfam" id="PF05899"/>
    </source>
</evidence>
<dbReference type="InterPro" id="IPR011051">
    <property type="entry name" value="RmlC_Cupin_sf"/>
</dbReference>
<proteinExistence type="predicted"/>
<sequence>MATELFGVRIERNVPQAKLKELDVYTWPKWSCGPSKFDWTFSAMETVYQLEGKAKIKIEEHNETFEIGAGDMAVFPHWNED</sequence>
<name>A0A6J1DQY7_MOMCH</name>
<dbReference type="Gene3D" id="2.60.120.10">
    <property type="entry name" value="Jelly Rolls"/>
    <property type="match status" value="1"/>
</dbReference>
<dbReference type="RefSeq" id="XP_022156027.1">
    <property type="nucleotide sequence ID" value="XM_022300335.1"/>
</dbReference>
<dbReference type="PANTHER" id="PTHR33271">
    <property type="entry name" value="OS04G0445200 PROTEIN"/>
    <property type="match status" value="1"/>
</dbReference>
<keyword evidence="2" id="KW-1185">Reference proteome</keyword>
<dbReference type="OrthoDB" id="10260542at2759"/>